<dbReference type="EMBL" id="CACVAP010000039">
    <property type="protein sequence ID" value="CAA6803379.1"/>
    <property type="molecule type" value="Genomic_DNA"/>
</dbReference>
<dbReference type="InterPro" id="IPR019063">
    <property type="entry name" value="Restrct_endonuc_II_LlaMI"/>
</dbReference>
<sequence>MPQDKEKIIKLFYDNVKGRRSDTTSSNQKHDGKDGHWLETQMNIKHNGDNEPDLFGYEMKNQTSSGKITFGDWQANEYIFIHGRGKTPVRNNTNIDYDLTRDDFFEIFGKPNELKDGRLSWSGIPCPTYYNQTSKYGQLLTMDNDENIVIIYSFLEDKRINKDEIIPEYLKKENIILAKWYKDSLKLKLERKFNQKGWFTCLKNANDEYETIHFGNPMNYESWIDLFRKRIVFFDSGMYQGNKRPYSQWRASTGFWHSLITDSY</sequence>
<accession>A0A6S6SF02</accession>
<gene>
    <name evidence="1" type="ORF">HELGO_WM3494</name>
</gene>
<evidence type="ECO:0000313" key="1">
    <source>
        <dbReference type="EMBL" id="CAA6803379.1"/>
    </source>
</evidence>
<dbReference type="Pfam" id="PF09562">
    <property type="entry name" value="RE_LlaMI"/>
    <property type="match status" value="1"/>
</dbReference>
<reference evidence="1" key="1">
    <citation type="submission" date="2020-01" db="EMBL/GenBank/DDBJ databases">
        <authorList>
            <person name="Meier V. D."/>
            <person name="Meier V D."/>
        </authorList>
    </citation>
    <scope>NUCLEOTIDE SEQUENCE</scope>
    <source>
        <strain evidence="1">HLG_WM_MAG_06</strain>
    </source>
</reference>
<dbReference type="AlphaFoldDB" id="A0A6S6SF02"/>
<protein>
    <submittedName>
        <fullName evidence="1">Uncharacterized protein</fullName>
    </submittedName>
</protein>
<proteinExistence type="predicted"/>
<organism evidence="1">
    <name type="scientific">uncultured Sulfurovum sp</name>
    <dbReference type="NCBI Taxonomy" id="269237"/>
    <lineage>
        <taxon>Bacteria</taxon>
        <taxon>Pseudomonadati</taxon>
        <taxon>Campylobacterota</taxon>
        <taxon>Epsilonproteobacteria</taxon>
        <taxon>Campylobacterales</taxon>
        <taxon>Sulfurovaceae</taxon>
        <taxon>Sulfurovum</taxon>
        <taxon>environmental samples</taxon>
    </lineage>
</organism>
<name>A0A6S6SF02_9BACT</name>